<organism evidence="3 4">
    <name type="scientific">Phytophthora kernoviae</name>
    <dbReference type="NCBI Taxonomy" id="325452"/>
    <lineage>
        <taxon>Eukaryota</taxon>
        <taxon>Sar</taxon>
        <taxon>Stramenopiles</taxon>
        <taxon>Oomycota</taxon>
        <taxon>Peronosporomycetes</taxon>
        <taxon>Peronosporales</taxon>
        <taxon>Peronosporaceae</taxon>
        <taxon>Phytophthora</taxon>
    </lineage>
</organism>
<dbReference type="EMBL" id="MBDO02000104">
    <property type="protein sequence ID" value="RLN63083.1"/>
    <property type="molecule type" value="Genomic_DNA"/>
</dbReference>
<reference evidence="4 5" key="1">
    <citation type="submission" date="2018-07" db="EMBL/GenBank/DDBJ databases">
        <title>Genome sequencing of oomycete isolates from Chile give support for New Zealand origin for Phytophthora kernoviae and make available the first Nothophytophthora sp. genome.</title>
        <authorList>
            <person name="Studholme D.J."/>
            <person name="Sanfuentes E."/>
            <person name="Panda P."/>
            <person name="Hill R."/>
            <person name="Sambles C."/>
            <person name="Grant M."/>
            <person name="Williams N.M."/>
            <person name="Mcdougal R.L."/>
        </authorList>
    </citation>
    <scope>NUCLEOTIDE SEQUENCE [LARGE SCALE GENOMIC DNA]</scope>
    <source>
        <strain evidence="3">Chile6</strain>
        <strain evidence="2">Chile7</strain>
    </source>
</reference>
<accession>A0A3F2RRZ7</accession>
<gene>
    <name evidence="2" type="ORF">BBJ29_007165</name>
    <name evidence="3" type="ORF">BBP00_00004336</name>
</gene>
<feature type="compositionally biased region" description="Low complexity" evidence="1">
    <location>
        <begin position="340"/>
        <end position="395"/>
    </location>
</feature>
<proteinExistence type="predicted"/>
<evidence type="ECO:0000313" key="5">
    <source>
        <dbReference type="Proteomes" id="UP000284657"/>
    </source>
</evidence>
<dbReference type="Proteomes" id="UP000277300">
    <property type="component" value="Unassembled WGS sequence"/>
</dbReference>
<feature type="compositionally biased region" description="Polar residues" evidence="1">
    <location>
        <begin position="330"/>
        <end position="339"/>
    </location>
</feature>
<evidence type="ECO:0000313" key="4">
    <source>
        <dbReference type="Proteomes" id="UP000277300"/>
    </source>
</evidence>
<sequence>MILPLPTWPVSWSTNSFAATIEGDTYLPVPDGMSYSTDPYDNTEAYWTAFNKSSYTSLKDLITKTAEVQTMATFGTATLECGFSLANGTARDLPEEVEWSQLTSSHEGPCEVWCDDTLVFEDWNCALDYTSDPAKLPFRYEVVKTAQAEAHSYVTNPMPTWSVGFPSTNYAGLIDGQDYLPCPKGLSYGGTPESNTNAYWKAFNASKYTSLKDLADKTMVLQTLSPFGKATAECGFSIKNGTARALPKEVQWHDFGLSHQGPCEVWCDGKLAFEDKNCALNYPEVPASLPYDKSVCEGASMMQSYWIAVHGLPWQLYLNCIPLKGGDSTAGESDTTVIQTTTAPEASTTTTTEAPTATDAPKTETTTDAPETTPAAPTPTTATPTATEATPTTDENTGGGKCTRRM</sequence>
<dbReference type="Proteomes" id="UP000284657">
    <property type="component" value="Unassembled WGS sequence"/>
</dbReference>
<evidence type="ECO:0000313" key="2">
    <source>
        <dbReference type="EMBL" id="RLN53051.1"/>
    </source>
</evidence>
<feature type="region of interest" description="Disordered" evidence="1">
    <location>
        <begin position="328"/>
        <end position="406"/>
    </location>
</feature>
<comment type="caution">
    <text evidence="3">The sequence shown here is derived from an EMBL/GenBank/DDBJ whole genome shotgun (WGS) entry which is preliminary data.</text>
</comment>
<evidence type="ECO:0000313" key="3">
    <source>
        <dbReference type="EMBL" id="RLN63083.1"/>
    </source>
</evidence>
<protein>
    <submittedName>
        <fullName evidence="3">Uncharacterized protein</fullName>
    </submittedName>
</protein>
<evidence type="ECO:0000256" key="1">
    <source>
        <dbReference type="SAM" id="MobiDB-lite"/>
    </source>
</evidence>
<dbReference type="OrthoDB" id="163361at2759"/>
<feature type="compositionally biased region" description="Gly residues" evidence="1">
    <location>
        <begin position="397"/>
        <end position="406"/>
    </location>
</feature>
<name>A0A3F2RRZ7_9STRA</name>
<dbReference type="AlphaFoldDB" id="A0A3F2RRZ7"/>
<dbReference type="EMBL" id="MBAD02001612">
    <property type="protein sequence ID" value="RLN53051.1"/>
    <property type="molecule type" value="Genomic_DNA"/>
</dbReference>